<organism evidence="1 2">
    <name type="scientific">Rhodobacter aestuarii</name>
    <dbReference type="NCBI Taxonomy" id="453582"/>
    <lineage>
        <taxon>Bacteria</taxon>
        <taxon>Pseudomonadati</taxon>
        <taxon>Pseudomonadota</taxon>
        <taxon>Alphaproteobacteria</taxon>
        <taxon>Rhodobacterales</taxon>
        <taxon>Rhodobacter group</taxon>
        <taxon>Rhodobacter</taxon>
    </lineage>
</organism>
<gene>
    <name evidence="1" type="ORF">SAMN05421580_11181</name>
</gene>
<sequence length="187" mass="19960">MGWLMRSVTNTLGIALVTALALAGCSRAEKQPQLMHLRSATSGPDEFGILPTKPLEMPEDLAMLPDPTPGGANIADPTPEADAVAALGGNPDRLRAGSVPRGDGALLAQASRYGTSADIRAQLAAEDLEFRRKNDGRLLERLFNVNVYYKAYEPMSLDQAAELERWRRAGLRTPAAPPSGVAQDALP</sequence>
<dbReference type="PROSITE" id="PS51257">
    <property type="entry name" value="PROKAR_LIPOPROTEIN"/>
    <property type="match status" value="1"/>
</dbReference>
<proteinExistence type="predicted"/>
<evidence type="ECO:0000313" key="1">
    <source>
        <dbReference type="EMBL" id="SIT14270.1"/>
    </source>
</evidence>
<name>A0A1N7PUP8_9RHOB</name>
<reference evidence="2" key="1">
    <citation type="submission" date="2017-01" db="EMBL/GenBank/DDBJ databases">
        <authorList>
            <person name="Varghese N."/>
            <person name="Submissions S."/>
        </authorList>
    </citation>
    <scope>NUCLEOTIDE SEQUENCE [LARGE SCALE GENOMIC DNA]</scope>
    <source>
        <strain evidence="2">DSM 19945</strain>
    </source>
</reference>
<dbReference type="EMBL" id="FTOG01000011">
    <property type="protein sequence ID" value="SIT14270.1"/>
    <property type="molecule type" value="Genomic_DNA"/>
</dbReference>
<accession>A0A1N7PUP8</accession>
<dbReference type="InterPro" id="IPR021395">
    <property type="entry name" value="DUF3035"/>
</dbReference>
<dbReference type="Pfam" id="PF11233">
    <property type="entry name" value="DUF3035"/>
    <property type="match status" value="1"/>
</dbReference>
<evidence type="ECO:0000313" key="2">
    <source>
        <dbReference type="Proteomes" id="UP000186221"/>
    </source>
</evidence>
<dbReference type="AlphaFoldDB" id="A0A1N7PUP8"/>
<protein>
    <submittedName>
        <fullName evidence="1">Beta-barrel assembly machine subunit BamF</fullName>
    </submittedName>
</protein>
<dbReference type="STRING" id="453582.SAMN05421580_11181"/>
<dbReference type="Proteomes" id="UP000186221">
    <property type="component" value="Unassembled WGS sequence"/>
</dbReference>
<keyword evidence="2" id="KW-1185">Reference proteome</keyword>